<evidence type="ECO:0000313" key="10">
    <source>
        <dbReference type="EMBL" id="MBK1725576.1"/>
    </source>
</evidence>
<dbReference type="PANTHER" id="PTHR30602:SF12">
    <property type="entry name" value="AMINO-ACID ACETYLTRANSFERASE NAGS1, CHLOROPLASTIC-RELATED"/>
    <property type="match status" value="1"/>
</dbReference>
<comment type="subcellular location">
    <subcellularLocation>
        <location evidence="8">Cytoplasm</location>
    </subcellularLocation>
</comment>
<keyword evidence="5 8" id="KW-0808">Transferase</keyword>
<dbReference type="InterPro" id="IPR033719">
    <property type="entry name" value="NAGS_kin"/>
</dbReference>
<dbReference type="PANTHER" id="PTHR30602">
    <property type="entry name" value="AMINO-ACID ACETYLTRANSFERASE"/>
    <property type="match status" value="1"/>
</dbReference>
<dbReference type="InterPro" id="IPR000182">
    <property type="entry name" value="GNAT_dom"/>
</dbReference>
<comment type="caution">
    <text evidence="10">The sequence shown here is derived from an EMBL/GenBank/DDBJ whole genome shotgun (WGS) entry which is preliminary data.</text>
</comment>
<evidence type="ECO:0000313" key="11">
    <source>
        <dbReference type="Proteomes" id="UP000738126"/>
    </source>
</evidence>
<dbReference type="NCBIfam" id="TIGR01890">
    <property type="entry name" value="N-Ac-Glu-synth"/>
    <property type="match status" value="1"/>
</dbReference>
<reference evidence="10 11" key="1">
    <citation type="journal article" date="2020" name="Microorganisms">
        <title>Osmotic Adaptation and Compatible Solute Biosynthesis of Phototrophic Bacteria as Revealed from Genome Analyses.</title>
        <authorList>
            <person name="Imhoff J.F."/>
            <person name="Rahn T."/>
            <person name="Kunzel S."/>
            <person name="Keller A."/>
            <person name="Neulinger S.C."/>
        </authorList>
    </citation>
    <scope>NUCLEOTIDE SEQUENCE [LARGE SCALE GENOMIC DNA]</scope>
    <source>
        <strain evidence="10 11">DSM 15116</strain>
    </source>
</reference>
<evidence type="ECO:0000256" key="3">
    <source>
        <dbReference type="ARBA" id="ARBA00022571"/>
    </source>
</evidence>
<evidence type="ECO:0000256" key="8">
    <source>
        <dbReference type="HAMAP-Rule" id="MF_01105"/>
    </source>
</evidence>
<dbReference type="Gene3D" id="3.40.630.30">
    <property type="match status" value="1"/>
</dbReference>
<keyword evidence="11" id="KW-1185">Reference proteome</keyword>
<comment type="pathway">
    <text evidence="1 8">Amino-acid biosynthesis; L-arginine biosynthesis; N(2)-acetyl-L-ornithine from L-glutamate: step 1/4.</text>
</comment>
<protein>
    <recommendedName>
        <fullName evidence="8">Amino-acid acetyltransferase</fullName>
        <ecNumber evidence="8">2.3.1.1</ecNumber>
    </recommendedName>
    <alternativeName>
        <fullName evidence="8">N-acetylglutamate synthase</fullName>
        <shortName evidence="8">AGS</shortName>
        <shortName evidence="8">NAGS</shortName>
    </alternativeName>
</protein>
<evidence type="ECO:0000256" key="6">
    <source>
        <dbReference type="ARBA" id="ARBA00023315"/>
    </source>
</evidence>
<comment type="miscellaneous">
    <text evidence="8">In bacteria which possess the bifunctional enzyme ornithine acetyltransferase/N-acetylglutamate synthase (ArgJ), ArgA fulfills an anaplerotic role.</text>
</comment>
<name>A0ABS1E5D2_9GAMM</name>
<keyword evidence="8" id="KW-0963">Cytoplasm</keyword>
<dbReference type="HAMAP" id="MF_01105">
    <property type="entry name" value="N_acetyl_glu_synth"/>
    <property type="match status" value="1"/>
</dbReference>
<dbReference type="InterPro" id="IPR010167">
    <property type="entry name" value="NH2A_AcTrfase"/>
</dbReference>
<evidence type="ECO:0000259" key="9">
    <source>
        <dbReference type="PROSITE" id="PS51186"/>
    </source>
</evidence>
<keyword evidence="6 8" id="KW-0012">Acyltransferase</keyword>
<evidence type="ECO:0000256" key="4">
    <source>
        <dbReference type="ARBA" id="ARBA00022605"/>
    </source>
</evidence>
<organism evidence="10 11">
    <name type="scientific">Halorhodospira neutriphila</name>
    <dbReference type="NCBI Taxonomy" id="168379"/>
    <lineage>
        <taxon>Bacteria</taxon>
        <taxon>Pseudomonadati</taxon>
        <taxon>Pseudomonadota</taxon>
        <taxon>Gammaproteobacteria</taxon>
        <taxon>Chromatiales</taxon>
        <taxon>Ectothiorhodospiraceae</taxon>
        <taxon>Halorhodospira</taxon>
    </lineage>
</organism>
<evidence type="ECO:0000256" key="2">
    <source>
        <dbReference type="ARBA" id="ARBA00009145"/>
    </source>
</evidence>
<dbReference type="EMBL" id="NRSH01000004">
    <property type="protein sequence ID" value="MBK1725576.1"/>
    <property type="molecule type" value="Genomic_DNA"/>
</dbReference>
<keyword evidence="4 8" id="KW-0028">Amino-acid biosynthesis</keyword>
<keyword evidence="3 8" id="KW-0055">Arginine biosynthesis</keyword>
<dbReference type="Proteomes" id="UP000738126">
    <property type="component" value="Unassembled WGS sequence"/>
</dbReference>
<dbReference type="CDD" id="cd04237">
    <property type="entry name" value="AAK_NAGS-ABP"/>
    <property type="match status" value="1"/>
</dbReference>
<dbReference type="Pfam" id="PF00696">
    <property type="entry name" value="AA_kinase"/>
    <property type="match status" value="1"/>
</dbReference>
<evidence type="ECO:0000256" key="1">
    <source>
        <dbReference type="ARBA" id="ARBA00004925"/>
    </source>
</evidence>
<dbReference type="SUPFAM" id="SSF55729">
    <property type="entry name" value="Acyl-CoA N-acyltransferases (Nat)"/>
    <property type="match status" value="1"/>
</dbReference>
<dbReference type="EC" id="2.3.1.1" evidence="8"/>
<proteinExistence type="inferred from homology"/>
<feature type="domain" description="N-acetyltransferase" evidence="9">
    <location>
        <begin position="300"/>
        <end position="439"/>
    </location>
</feature>
<evidence type="ECO:0000256" key="7">
    <source>
        <dbReference type="ARBA" id="ARBA00048372"/>
    </source>
</evidence>
<evidence type="ECO:0000256" key="5">
    <source>
        <dbReference type="ARBA" id="ARBA00022679"/>
    </source>
</evidence>
<comment type="similarity">
    <text evidence="2 8">Belongs to the acetyltransferase family. ArgA subfamily.</text>
</comment>
<dbReference type="SUPFAM" id="SSF53633">
    <property type="entry name" value="Carbamate kinase-like"/>
    <property type="match status" value="1"/>
</dbReference>
<gene>
    <name evidence="8" type="primary">argA</name>
    <name evidence="10" type="ORF">CKO13_00745</name>
</gene>
<dbReference type="NCBIfam" id="NF003641">
    <property type="entry name" value="PRK05279.1"/>
    <property type="match status" value="1"/>
</dbReference>
<dbReference type="InterPro" id="IPR001048">
    <property type="entry name" value="Asp/Glu/Uridylate_kinase"/>
</dbReference>
<dbReference type="PIRSF" id="PIRSF000423">
    <property type="entry name" value="ArgA"/>
    <property type="match status" value="1"/>
</dbReference>
<dbReference type="InterPro" id="IPR036393">
    <property type="entry name" value="AceGlu_kinase-like_sf"/>
</dbReference>
<dbReference type="Gene3D" id="3.40.1160.10">
    <property type="entry name" value="Acetylglutamate kinase-like"/>
    <property type="match status" value="1"/>
</dbReference>
<dbReference type="InterPro" id="IPR016181">
    <property type="entry name" value="Acyl_CoA_acyltransferase"/>
</dbReference>
<sequence length="447" mass="47714">MRLTELGTGQFVDWFRHAAPYINAHRGRTFVVAFPGEALRPPAVEGLVRDIAVLASLGVGLVLVPGARAQVEARLAERGLAPRYAEGGEGLRLTDAAALECVKEAVGEVRTELEARLSTGVAASPMAGLRLRVVSGNVITARPVGVRGGVDHLYTGEVRRVDVAALRHRLDGGDIALVSPLGYSPTGETFNLAAEAVARAVAEALDADKLIYLSGSAPLHGTDGRPVRELTPREARQRLEAPAGGALDAAERRLLRNACAACTAGVRRVHLLDRGQDGALLLELFTRDGVGTLVAPEPFESLRTAEIDDIPGILALIRPLEASGALVHRSQELLEEEIGYFSVAERDGAVIATAALLPWPGEGAGEIACLAVDPDYQNAGRAAALVDRLERRARRQGLERLFVLTTRAEHWFRERGFEPAGSPALPAERRALYDATRGSKVLVKRIG</sequence>
<dbReference type="Pfam" id="PF00583">
    <property type="entry name" value="Acetyltransf_1"/>
    <property type="match status" value="1"/>
</dbReference>
<comment type="catalytic activity">
    <reaction evidence="7 8">
        <text>L-glutamate + acetyl-CoA = N-acetyl-L-glutamate + CoA + H(+)</text>
        <dbReference type="Rhea" id="RHEA:24292"/>
        <dbReference type="ChEBI" id="CHEBI:15378"/>
        <dbReference type="ChEBI" id="CHEBI:29985"/>
        <dbReference type="ChEBI" id="CHEBI:44337"/>
        <dbReference type="ChEBI" id="CHEBI:57287"/>
        <dbReference type="ChEBI" id="CHEBI:57288"/>
        <dbReference type="EC" id="2.3.1.1"/>
    </reaction>
</comment>
<dbReference type="PROSITE" id="PS51186">
    <property type="entry name" value="GNAT"/>
    <property type="match status" value="1"/>
</dbReference>
<dbReference type="CDD" id="cd04301">
    <property type="entry name" value="NAT_SF"/>
    <property type="match status" value="1"/>
</dbReference>
<accession>A0ABS1E5D2</accession>
<dbReference type="RefSeq" id="WP_200255854.1">
    <property type="nucleotide sequence ID" value="NZ_NRSH01000004.1"/>
</dbReference>